<dbReference type="EMBL" id="JACHIA010000024">
    <property type="protein sequence ID" value="MBB6073417.1"/>
    <property type="molecule type" value="Genomic_DNA"/>
</dbReference>
<gene>
    <name evidence="1" type="ORF">HNQ61_005084</name>
</gene>
<organism evidence="1 2">
    <name type="scientific">Longimicrobium terrae</name>
    <dbReference type="NCBI Taxonomy" id="1639882"/>
    <lineage>
        <taxon>Bacteria</taxon>
        <taxon>Pseudomonadati</taxon>
        <taxon>Gemmatimonadota</taxon>
        <taxon>Longimicrobiia</taxon>
        <taxon>Longimicrobiales</taxon>
        <taxon>Longimicrobiaceae</taxon>
        <taxon>Longimicrobium</taxon>
    </lineage>
</organism>
<proteinExistence type="predicted"/>
<keyword evidence="1" id="KW-0808">Transferase</keyword>
<name>A0A841H5Q8_9BACT</name>
<reference evidence="1 2" key="1">
    <citation type="submission" date="2020-08" db="EMBL/GenBank/DDBJ databases">
        <title>Genomic Encyclopedia of Type Strains, Phase IV (KMG-IV): sequencing the most valuable type-strain genomes for metagenomic binning, comparative biology and taxonomic classification.</title>
        <authorList>
            <person name="Goeker M."/>
        </authorList>
    </citation>
    <scope>NUCLEOTIDE SEQUENCE [LARGE SCALE GENOMIC DNA]</scope>
    <source>
        <strain evidence="1 2">DSM 29007</strain>
    </source>
</reference>
<protein>
    <submittedName>
        <fullName evidence="1">Bifunctional N-acetylglucosamine-1-phosphate-uridyltransferase/glucosamine-1-phosphate-acetyltransferase GlmU-like protein</fullName>
    </submittedName>
</protein>
<dbReference type="InterPro" id="IPR001451">
    <property type="entry name" value="Hexapep"/>
</dbReference>
<keyword evidence="2" id="KW-1185">Reference proteome</keyword>
<dbReference type="InterPro" id="IPR011004">
    <property type="entry name" value="Trimer_LpxA-like_sf"/>
</dbReference>
<evidence type="ECO:0000313" key="1">
    <source>
        <dbReference type="EMBL" id="MBB6073417.1"/>
    </source>
</evidence>
<dbReference type="InterPro" id="IPR029044">
    <property type="entry name" value="Nucleotide-diphossugar_trans"/>
</dbReference>
<dbReference type="Gene3D" id="2.160.10.10">
    <property type="entry name" value="Hexapeptide repeat proteins"/>
    <property type="match status" value="1"/>
</dbReference>
<dbReference type="Pfam" id="PF00132">
    <property type="entry name" value="Hexapep"/>
    <property type="match status" value="1"/>
</dbReference>
<comment type="caution">
    <text evidence="1">The sequence shown here is derived from an EMBL/GenBank/DDBJ whole genome shotgun (WGS) entry which is preliminary data.</text>
</comment>
<accession>A0A841H5Q8</accession>
<dbReference type="RefSeq" id="WP_170039134.1">
    <property type="nucleotide sequence ID" value="NZ_JABDTL010000002.1"/>
</dbReference>
<sequence length="277" mass="28756">MGPWTGVVLALAEPGSDGLRSRLSTYLHPLAGRPLAWHAVSCLAALRPAPARIVVVGGELAIELFGDIDCVVDVLPATEAALGGAVLPAEGRVLVVDAAAPTAGPALDRLLKRPDDVLLEGGDGAVLAAWIGPEGAERLVARGGDLSVLRALSGIAVVPDPAGFVVRDRASLARAGGAIRDRVVHRLMNEGVTFLLPQTVLVDVGVVIGRDSVIYPGCVLEGQTVVGDETVIGPCCRIVSSRVGSGVELRGFNYVSHTAIRNRAILESHARRGFDDE</sequence>
<dbReference type="Proteomes" id="UP000582837">
    <property type="component" value="Unassembled WGS sequence"/>
</dbReference>
<dbReference type="Gene3D" id="3.90.550.10">
    <property type="entry name" value="Spore Coat Polysaccharide Biosynthesis Protein SpsA, Chain A"/>
    <property type="match status" value="1"/>
</dbReference>
<dbReference type="GO" id="GO:0016740">
    <property type="term" value="F:transferase activity"/>
    <property type="evidence" value="ECO:0007669"/>
    <property type="project" value="UniProtKB-KW"/>
</dbReference>
<dbReference type="SUPFAM" id="SSF51161">
    <property type="entry name" value="Trimeric LpxA-like enzymes"/>
    <property type="match status" value="1"/>
</dbReference>
<dbReference type="AlphaFoldDB" id="A0A841H5Q8"/>
<dbReference type="SUPFAM" id="SSF53448">
    <property type="entry name" value="Nucleotide-diphospho-sugar transferases"/>
    <property type="match status" value="1"/>
</dbReference>
<evidence type="ECO:0000313" key="2">
    <source>
        <dbReference type="Proteomes" id="UP000582837"/>
    </source>
</evidence>